<accession>A0A9D4U4Z1</accession>
<dbReference type="Gene3D" id="3.10.280.10">
    <property type="entry name" value="Mitochondrial glycoprotein"/>
    <property type="match status" value="1"/>
</dbReference>
<dbReference type="AlphaFoldDB" id="A0A9D4U4Z1"/>
<dbReference type="InterPro" id="IPR003428">
    <property type="entry name" value="MAM33"/>
</dbReference>
<dbReference type="SUPFAM" id="SSF54529">
    <property type="entry name" value="Mitochondrial glycoprotein MAM33-like"/>
    <property type="match status" value="1"/>
</dbReference>
<dbReference type="PANTHER" id="PTHR10826:SF1">
    <property type="entry name" value="COMPLEMENT COMPONENT 1 Q SUBCOMPONENT-BINDING PROTEIN, MITOCHONDRIAL"/>
    <property type="match status" value="1"/>
</dbReference>
<dbReference type="OrthoDB" id="278212at2759"/>
<evidence type="ECO:0000313" key="1">
    <source>
        <dbReference type="EMBL" id="KAI5061170.1"/>
    </source>
</evidence>
<dbReference type="EMBL" id="JABFUD020000023">
    <property type="protein sequence ID" value="KAI5061170.1"/>
    <property type="molecule type" value="Genomic_DNA"/>
</dbReference>
<dbReference type="Proteomes" id="UP000886520">
    <property type="component" value="Chromosome 23"/>
</dbReference>
<comment type="caution">
    <text evidence="1">The sequence shown here is derived from an EMBL/GenBank/DDBJ whole genome shotgun (WGS) entry which is preliminary data.</text>
</comment>
<protein>
    <recommendedName>
        <fullName evidence="3">Mitochondrial glycoprotein</fullName>
    </recommendedName>
</protein>
<proteinExistence type="predicted"/>
<evidence type="ECO:0000313" key="2">
    <source>
        <dbReference type="Proteomes" id="UP000886520"/>
    </source>
</evidence>
<dbReference type="Pfam" id="PF02330">
    <property type="entry name" value="MAM33"/>
    <property type="match status" value="1"/>
</dbReference>
<evidence type="ECO:0008006" key="3">
    <source>
        <dbReference type="Google" id="ProtNLM"/>
    </source>
</evidence>
<name>A0A9D4U4Z1_ADICA</name>
<organism evidence="1 2">
    <name type="scientific">Adiantum capillus-veneris</name>
    <name type="common">Maidenhair fern</name>
    <dbReference type="NCBI Taxonomy" id="13818"/>
    <lineage>
        <taxon>Eukaryota</taxon>
        <taxon>Viridiplantae</taxon>
        <taxon>Streptophyta</taxon>
        <taxon>Embryophyta</taxon>
        <taxon>Tracheophyta</taxon>
        <taxon>Polypodiopsida</taxon>
        <taxon>Polypodiidae</taxon>
        <taxon>Polypodiales</taxon>
        <taxon>Pteridineae</taxon>
        <taxon>Pteridaceae</taxon>
        <taxon>Vittarioideae</taxon>
        <taxon>Adiantum</taxon>
    </lineage>
</organism>
<dbReference type="InterPro" id="IPR036561">
    <property type="entry name" value="MAM33_sf"/>
</dbReference>
<sequence>MYARFLPRRASLWSSYATRSAADGYLVELLKSEIEQAKHKLLYDNGDVKEEMVGPFVLTDKAGMEEVVLTRTTGKEKIEILCMLEKQYPEDEDEPDEQRLQHRHQHHYNKHKFTMNEGEEEIVEVLHLSLCIRKGDNIRLELDCSFVRGASEVMIEDALLHEADPTDSEGAPEPYGGPVFEDLGENLQRAFHELLKAKGLTSKVAWQMMDYMCDKEQREYVRWLQRLKDFLTN</sequence>
<keyword evidence="2" id="KW-1185">Reference proteome</keyword>
<reference evidence="1" key="1">
    <citation type="submission" date="2021-01" db="EMBL/GenBank/DDBJ databases">
        <title>Adiantum capillus-veneris genome.</title>
        <authorList>
            <person name="Fang Y."/>
            <person name="Liao Q."/>
        </authorList>
    </citation>
    <scope>NUCLEOTIDE SEQUENCE</scope>
    <source>
        <strain evidence="1">H3</strain>
        <tissue evidence="1">Leaf</tissue>
    </source>
</reference>
<gene>
    <name evidence="1" type="ORF">GOP47_0023675</name>
</gene>
<dbReference type="GO" id="GO:0005759">
    <property type="term" value="C:mitochondrial matrix"/>
    <property type="evidence" value="ECO:0007669"/>
    <property type="project" value="InterPro"/>
</dbReference>
<dbReference type="PANTHER" id="PTHR10826">
    <property type="entry name" value="COMPLEMENT COMPONENT 1"/>
    <property type="match status" value="1"/>
</dbReference>